<dbReference type="PROSITE" id="PS51371">
    <property type="entry name" value="CBS"/>
    <property type="match status" value="1"/>
</dbReference>
<evidence type="ECO:0000256" key="1">
    <source>
        <dbReference type="ARBA" id="ARBA00004651"/>
    </source>
</evidence>
<feature type="domain" description="CNNM transmembrane" evidence="13">
    <location>
        <begin position="4"/>
        <end position="208"/>
    </location>
</feature>
<evidence type="ECO:0000313" key="15">
    <source>
        <dbReference type="Proteomes" id="UP000501076"/>
    </source>
</evidence>
<protein>
    <submittedName>
        <fullName evidence="14">DUF21 domain-containing protein</fullName>
    </submittedName>
</protein>
<evidence type="ECO:0000256" key="4">
    <source>
        <dbReference type="ARBA" id="ARBA00022692"/>
    </source>
</evidence>
<gene>
    <name evidence="14" type="ORF">FDZ14_28835</name>
</gene>
<dbReference type="SUPFAM" id="SSF56176">
    <property type="entry name" value="FAD-binding/transporter-associated domain-like"/>
    <property type="match status" value="1"/>
</dbReference>
<keyword evidence="4 10" id="KW-0812">Transmembrane</keyword>
<evidence type="ECO:0000313" key="14">
    <source>
        <dbReference type="EMBL" id="QJX80105.1"/>
    </source>
</evidence>
<proteinExistence type="inferred from homology"/>
<feature type="transmembrane region" description="Helical" evidence="11">
    <location>
        <begin position="103"/>
        <end position="127"/>
    </location>
</feature>
<dbReference type="EMBL" id="CP045273">
    <property type="protein sequence ID" value="QJX80105.1"/>
    <property type="molecule type" value="Genomic_DNA"/>
</dbReference>
<dbReference type="InterPro" id="IPR036318">
    <property type="entry name" value="FAD-bd_PCMH-like_sf"/>
</dbReference>
<keyword evidence="7 9" id="KW-0129">CBS domain</keyword>
<dbReference type="Gene3D" id="3.30.465.10">
    <property type="match status" value="1"/>
</dbReference>
<dbReference type="Gene3D" id="3.10.580.10">
    <property type="entry name" value="CBS-domain"/>
    <property type="match status" value="1"/>
</dbReference>
<keyword evidence="5" id="KW-0677">Repeat</keyword>
<feature type="transmembrane region" description="Helical" evidence="11">
    <location>
        <begin position="12"/>
        <end position="33"/>
    </location>
</feature>
<dbReference type="InterPro" id="IPR046342">
    <property type="entry name" value="CBS_dom_sf"/>
</dbReference>
<dbReference type="SUPFAM" id="SSF54631">
    <property type="entry name" value="CBS-domain pair"/>
    <property type="match status" value="1"/>
</dbReference>
<evidence type="ECO:0000256" key="10">
    <source>
        <dbReference type="PROSITE-ProRule" id="PRU01193"/>
    </source>
</evidence>
<evidence type="ECO:0000256" key="11">
    <source>
        <dbReference type="SAM" id="Phobius"/>
    </source>
</evidence>
<comment type="similarity">
    <text evidence="2">Belongs to the UPF0053 family.</text>
</comment>
<evidence type="ECO:0000256" key="8">
    <source>
        <dbReference type="ARBA" id="ARBA00023136"/>
    </source>
</evidence>
<evidence type="ECO:0000256" key="3">
    <source>
        <dbReference type="ARBA" id="ARBA00022475"/>
    </source>
</evidence>
<evidence type="ECO:0000256" key="9">
    <source>
        <dbReference type="PROSITE-ProRule" id="PRU00703"/>
    </source>
</evidence>
<evidence type="ECO:0000256" key="2">
    <source>
        <dbReference type="ARBA" id="ARBA00006337"/>
    </source>
</evidence>
<dbReference type="Pfam" id="PF00571">
    <property type="entry name" value="CBS"/>
    <property type="match status" value="2"/>
</dbReference>
<dbReference type="SMART" id="SM01091">
    <property type="entry name" value="CorC_HlyC"/>
    <property type="match status" value="1"/>
</dbReference>
<dbReference type="AlphaFoldDB" id="A0A6M6E924"/>
<accession>A0A6M6E924</accession>
<dbReference type="InterPro" id="IPR000644">
    <property type="entry name" value="CBS_dom"/>
</dbReference>
<keyword evidence="3" id="KW-1003">Cell membrane</keyword>
<reference evidence="14 15" key="1">
    <citation type="submission" date="2019-10" db="EMBL/GenBank/DDBJ databases">
        <title>Complete genome sequences for adaption low water activity.</title>
        <authorList>
            <person name="Zhao L."/>
            <person name="Zhong J."/>
        </authorList>
    </citation>
    <scope>NUCLEOTIDE SEQUENCE [LARGE SCALE GENOMIC DNA]</scope>
    <source>
        <strain evidence="14 15">FDU301</strain>
        <plasmid evidence="15">pfdu301a</plasmid>
    </source>
</reference>
<evidence type="ECO:0000256" key="7">
    <source>
        <dbReference type="ARBA" id="ARBA00023122"/>
    </source>
</evidence>
<evidence type="ECO:0000256" key="5">
    <source>
        <dbReference type="ARBA" id="ARBA00022737"/>
    </source>
</evidence>
<dbReference type="Pfam" id="PF01595">
    <property type="entry name" value="CNNM"/>
    <property type="match status" value="1"/>
</dbReference>
<organism evidence="14 15">
    <name type="scientific">Priestia megaterium</name>
    <name type="common">Bacillus megaterium</name>
    <dbReference type="NCBI Taxonomy" id="1404"/>
    <lineage>
        <taxon>Bacteria</taxon>
        <taxon>Bacillati</taxon>
        <taxon>Bacillota</taxon>
        <taxon>Bacilli</taxon>
        <taxon>Bacillales</taxon>
        <taxon>Bacillaceae</taxon>
        <taxon>Priestia</taxon>
    </lineage>
</organism>
<name>A0A6M6E924_PRIMG</name>
<evidence type="ECO:0000259" key="12">
    <source>
        <dbReference type="PROSITE" id="PS51371"/>
    </source>
</evidence>
<feature type="domain" description="CBS" evidence="12">
    <location>
        <begin position="285"/>
        <end position="342"/>
    </location>
</feature>
<feature type="transmembrane region" description="Helical" evidence="11">
    <location>
        <begin position="139"/>
        <end position="162"/>
    </location>
</feature>
<dbReference type="CDD" id="cd04590">
    <property type="entry name" value="CBS_pair_CorC_HlyC_assoc"/>
    <property type="match status" value="1"/>
</dbReference>
<comment type="subcellular location">
    <subcellularLocation>
        <location evidence="1">Cell membrane</location>
        <topology evidence="1">Multi-pass membrane protein</topology>
    </subcellularLocation>
</comment>
<dbReference type="PANTHER" id="PTHR43099:SF2">
    <property type="entry name" value="UPF0053 PROTEIN YRKA"/>
    <property type="match status" value="1"/>
</dbReference>
<dbReference type="InterPro" id="IPR005170">
    <property type="entry name" value="Transptr-assoc_dom"/>
</dbReference>
<dbReference type="InterPro" id="IPR002550">
    <property type="entry name" value="CNNM"/>
</dbReference>
<keyword evidence="6 10" id="KW-1133">Transmembrane helix</keyword>
<dbReference type="Proteomes" id="UP000501076">
    <property type="component" value="Plasmid pFDU301A"/>
</dbReference>
<dbReference type="FunFam" id="3.10.580.10:FF:000002">
    <property type="entry name" value="Magnesium/cobalt efflux protein CorC"/>
    <property type="match status" value="1"/>
</dbReference>
<dbReference type="GO" id="GO:0005886">
    <property type="term" value="C:plasma membrane"/>
    <property type="evidence" value="ECO:0007669"/>
    <property type="project" value="UniProtKB-SubCell"/>
</dbReference>
<geneLocation type="plasmid" evidence="15">
    <name>pfdu301a</name>
</geneLocation>
<dbReference type="RefSeq" id="WP_171778087.1">
    <property type="nucleotide sequence ID" value="NZ_CP045273.1"/>
</dbReference>
<dbReference type="Pfam" id="PF03471">
    <property type="entry name" value="CorC_HlyC"/>
    <property type="match status" value="1"/>
</dbReference>
<keyword evidence="8 10" id="KW-0472">Membrane</keyword>
<feature type="transmembrane region" description="Helical" evidence="11">
    <location>
        <begin position="64"/>
        <end position="83"/>
    </location>
</feature>
<dbReference type="InterPro" id="IPR016169">
    <property type="entry name" value="FAD-bd_PCMH_sub2"/>
</dbReference>
<dbReference type="PANTHER" id="PTHR43099">
    <property type="entry name" value="UPF0053 PROTEIN YRKA"/>
    <property type="match status" value="1"/>
</dbReference>
<dbReference type="GO" id="GO:0050660">
    <property type="term" value="F:flavin adenine dinucleotide binding"/>
    <property type="evidence" value="ECO:0007669"/>
    <property type="project" value="InterPro"/>
</dbReference>
<dbReference type="InterPro" id="IPR051676">
    <property type="entry name" value="UPF0053_domain"/>
</dbReference>
<evidence type="ECO:0000256" key="6">
    <source>
        <dbReference type="ARBA" id="ARBA00022989"/>
    </source>
</evidence>
<evidence type="ECO:0000259" key="13">
    <source>
        <dbReference type="PROSITE" id="PS51846"/>
    </source>
</evidence>
<dbReference type="PROSITE" id="PS51846">
    <property type="entry name" value="CNNM"/>
    <property type="match status" value="1"/>
</dbReference>
<sequence>MKCKIMVDPYSIIGLIVLIMATAYFVAAEFAFVRVRSSRIDQLAQEGNKKAVNVQKILNNLDGYLSACQLGITITSLGLGWLGEPTIQTIFSPLLTKLPLGDSLLHALSFIIAFSVVTFLHVVIGELSPKSIAIQKAEWVCLTLSSSIIAFYKIMYPFIWMLNGSANLVIKAMGMKSASEHSEEHSEEEIKLIVSSSNDINSDEKTMVEKIFEFDETITREVMVHRKDMNCIYLKDSIEVTLEYVGNNAYTRYPVVGEDKDDVKGYINIRDLYTNVSKGKGLEGIVRDIPKVYESTPIKKVLTRLQKEKSQIAVILDEYGGVSGLVTMEDIIEEIVGDIQDEYDNEIASIRKGKNRWIIEGDTHIDDVENATGYTFEDKKDLITIGGYVMSKLDSEEPKINAKYEIDGKQIEILNLDNNRILLLSIYL</sequence>
<keyword evidence="14" id="KW-0614">Plasmid</keyword>
<dbReference type="InterPro" id="IPR044751">
    <property type="entry name" value="Ion_transp-like_CBS"/>
</dbReference>